<name>A0A1E4SMY3_9ASCO</name>
<feature type="domain" description="CTLH/CRA C-terminal to LisH motif" evidence="1">
    <location>
        <begin position="189"/>
        <end position="402"/>
    </location>
</feature>
<dbReference type="OrthoDB" id="1933281at2759"/>
<proteinExistence type="predicted"/>
<protein>
    <recommendedName>
        <fullName evidence="1">CTLH/CRA C-terminal to LisH motif domain-containing protein</fullName>
    </recommendedName>
</protein>
<dbReference type="Proteomes" id="UP000094285">
    <property type="component" value="Unassembled WGS sequence"/>
</dbReference>
<dbReference type="GeneID" id="30980704"/>
<keyword evidence="3" id="KW-1185">Reference proteome</keyword>
<dbReference type="PANTHER" id="PTHR12170:SF3">
    <property type="entry name" value="GH10162P"/>
    <property type="match status" value="1"/>
</dbReference>
<dbReference type="AlphaFoldDB" id="A0A1E4SMY3"/>
<dbReference type="InterPro" id="IPR024964">
    <property type="entry name" value="CTLH/CRA"/>
</dbReference>
<dbReference type="Pfam" id="PF10607">
    <property type="entry name" value="CTLH"/>
    <property type="match status" value="1"/>
</dbReference>
<dbReference type="GO" id="GO:0005737">
    <property type="term" value="C:cytoplasm"/>
    <property type="evidence" value="ECO:0007669"/>
    <property type="project" value="TreeGrafter"/>
</dbReference>
<evidence type="ECO:0000259" key="1">
    <source>
        <dbReference type="Pfam" id="PF10607"/>
    </source>
</evidence>
<dbReference type="RefSeq" id="XP_020066002.1">
    <property type="nucleotide sequence ID" value="XM_020206567.1"/>
</dbReference>
<dbReference type="GO" id="GO:0043161">
    <property type="term" value="P:proteasome-mediated ubiquitin-dependent protein catabolic process"/>
    <property type="evidence" value="ECO:0007669"/>
    <property type="project" value="InterPro"/>
</dbReference>
<sequence length="538" mass="62250">MSETLLDTLSVEVDHLIGSGERELNLLQSESDSLLHYLQEIEQSLVKNIELESDTATTDTKQLDNLTKSWYNGSIGHLKSYNSSINRCYKSVLSNSKFNIDLDDAYSYPLRLDNFPVSVTPTITKYLDVELEKDIEDRKTVVRIKNREYLLKSIILHLLKIGQCDIVEEFVKELPLDSEVTIDQSLLNKFERLKTIVDNIVINHDLTQALEWFKDKYNESVSLSSGISLASSSYHSSYNEIEFKFHMLQFILLLNGNGTDFCIENSLKAYLYSKENFTRFFKDYLHELSPLMTLLLFETDKNYDEGTDVFSQKHVKGMVGVFLEKLKHSYNLEISSRGANQGESRFVYELLNSFERIHDNQALFVNLSNEFISEYCKDLKLSNDSSLFQSILAGLIYLPSFYKYKKIQMKMNKVLEEKPKDADLEFLESFGEAPYHYDLPFQLPDSNRFLFNYHPIFVCPVSKDQLVPGLQYYGNQSSLNPSSGPQVSPVVVLNFCNHVALRESIWQLSKKGTEIFKCHYCYKKHEYSNVTDAYFIDL</sequence>
<dbReference type="InterPro" id="IPR045098">
    <property type="entry name" value="Fyv10_fam"/>
</dbReference>
<dbReference type="GO" id="GO:0004842">
    <property type="term" value="F:ubiquitin-protein transferase activity"/>
    <property type="evidence" value="ECO:0007669"/>
    <property type="project" value="InterPro"/>
</dbReference>
<dbReference type="PANTHER" id="PTHR12170">
    <property type="entry name" value="MACROPHAGE ERYTHROBLAST ATTACHER-RELATED"/>
    <property type="match status" value="1"/>
</dbReference>
<evidence type="ECO:0000313" key="2">
    <source>
        <dbReference type="EMBL" id="ODV80880.1"/>
    </source>
</evidence>
<reference evidence="3" key="1">
    <citation type="submission" date="2016-05" db="EMBL/GenBank/DDBJ databases">
        <title>Comparative genomics of biotechnologically important yeasts.</title>
        <authorList>
            <consortium name="DOE Joint Genome Institute"/>
            <person name="Riley R."/>
            <person name="Haridas S."/>
            <person name="Wolfe K.H."/>
            <person name="Lopes M.R."/>
            <person name="Hittinger C.T."/>
            <person name="Goker M."/>
            <person name="Salamov A."/>
            <person name="Wisecaver J."/>
            <person name="Long T.M."/>
            <person name="Aerts A.L."/>
            <person name="Barry K."/>
            <person name="Choi C."/>
            <person name="Clum A."/>
            <person name="Coughlan A.Y."/>
            <person name="Deshpande S."/>
            <person name="Douglass A.P."/>
            <person name="Hanson S.J."/>
            <person name="Klenk H.-P."/>
            <person name="Labutti K."/>
            <person name="Lapidus A."/>
            <person name="Lindquist E."/>
            <person name="Lipzen A."/>
            <person name="Meier-Kolthoff J.P."/>
            <person name="Ohm R.A."/>
            <person name="Otillar R.P."/>
            <person name="Pangilinan J."/>
            <person name="Peng Y."/>
            <person name="Rokas A."/>
            <person name="Rosa C.A."/>
            <person name="Scheuner C."/>
            <person name="Sibirny A.A."/>
            <person name="Slot J.C."/>
            <person name="Stielow J.B."/>
            <person name="Sun H."/>
            <person name="Kurtzman C.P."/>
            <person name="Blackwell M."/>
            <person name="Grigoriev I.V."/>
            <person name="Jeffries T.W."/>
        </authorList>
    </citation>
    <scope>NUCLEOTIDE SEQUENCE [LARGE SCALE GENOMIC DNA]</scope>
    <source>
        <strain evidence="3">NRRL Y-17324</strain>
    </source>
</reference>
<dbReference type="GO" id="GO:0034657">
    <property type="term" value="C:GID complex"/>
    <property type="evidence" value="ECO:0007669"/>
    <property type="project" value="TreeGrafter"/>
</dbReference>
<dbReference type="STRING" id="984487.A0A1E4SMY3"/>
<organism evidence="2 3">
    <name type="scientific">Suhomyces tanzawaensis NRRL Y-17324</name>
    <dbReference type="NCBI Taxonomy" id="984487"/>
    <lineage>
        <taxon>Eukaryota</taxon>
        <taxon>Fungi</taxon>
        <taxon>Dikarya</taxon>
        <taxon>Ascomycota</taxon>
        <taxon>Saccharomycotina</taxon>
        <taxon>Pichiomycetes</taxon>
        <taxon>Debaryomycetaceae</taxon>
        <taxon>Suhomyces</taxon>
    </lineage>
</organism>
<evidence type="ECO:0000313" key="3">
    <source>
        <dbReference type="Proteomes" id="UP000094285"/>
    </source>
</evidence>
<dbReference type="EMBL" id="KV453910">
    <property type="protein sequence ID" value="ODV80880.1"/>
    <property type="molecule type" value="Genomic_DNA"/>
</dbReference>
<gene>
    <name evidence="2" type="ORF">CANTADRAFT_20439</name>
</gene>
<accession>A0A1E4SMY3</accession>
<dbReference type="GO" id="GO:0005634">
    <property type="term" value="C:nucleus"/>
    <property type="evidence" value="ECO:0007669"/>
    <property type="project" value="TreeGrafter"/>
</dbReference>